<organism evidence="2 3">
    <name type="scientific">Niveomyces insectorum RCEF 264</name>
    <dbReference type="NCBI Taxonomy" id="1081102"/>
    <lineage>
        <taxon>Eukaryota</taxon>
        <taxon>Fungi</taxon>
        <taxon>Dikarya</taxon>
        <taxon>Ascomycota</taxon>
        <taxon>Pezizomycotina</taxon>
        <taxon>Sordariomycetes</taxon>
        <taxon>Hypocreomycetidae</taxon>
        <taxon>Hypocreales</taxon>
        <taxon>Cordycipitaceae</taxon>
        <taxon>Niveomyces</taxon>
    </lineage>
</organism>
<feature type="compositionally biased region" description="Low complexity" evidence="1">
    <location>
        <begin position="56"/>
        <end position="73"/>
    </location>
</feature>
<accession>A0A162J8A9</accession>
<feature type="compositionally biased region" description="Pro residues" evidence="1">
    <location>
        <begin position="87"/>
        <end position="97"/>
    </location>
</feature>
<evidence type="ECO:0000313" key="2">
    <source>
        <dbReference type="EMBL" id="OAA65232.1"/>
    </source>
</evidence>
<name>A0A162J8A9_9HYPO</name>
<protein>
    <submittedName>
        <fullName evidence="2">Uncharacterized protein</fullName>
    </submittedName>
</protein>
<comment type="caution">
    <text evidence="2">The sequence shown here is derived from an EMBL/GenBank/DDBJ whole genome shotgun (WGS) entry which is preliminary data.</text>
</comment>
<reference evidence="2 3" key="1">
    <citation type="journal article" date="2016" name="Genome Biol. Evol.">
        <title>Divergent and convergent evolution of fungal pathogenicity.</title>
        <authorList>
            <person name="Shang Y."/>
            <person name="Xiao G."/>
            <person name="Zheng P."/>
            <person name="Cen K."/>
            <person name="Zhan S."/>
            <person name="Wang C."/>
        </authorList>
    </citation>
    <scope>NUCLEOTIDE SEQUENCE [LARGE SCALE GENOMIC DNA]</scope>
    <source>
        <strain evidence="2 3">RCEF 264</strain>
    </source>
</reference>
<dbReference type="Proteomes" id="UP000076874">
    <property type="component" value="Unassembled WGS sequence"/>
</dbReference>
<evidence type="ECO:0000256" key="1">
    <source>
        <dbReference type="SAM" id="MobiDB-lite"/>
    </source>
</evidence>
<dbReference type="EMBL" id="AZHD01000003">
    <property type="protein sequence ID" value="OAA65232.1"/>
    <property type="molecule type" value="Genomic_DNA"/>
</dbReference>
<gene>
    <name evidence="2" type="ORF">SPI_02019</name>
</gene>
<keyword evidence="3" id="KW-1185">Reference proteome</keyword>
<dbReference type="OrthoDB" id="10287491at2759"/>
<proteinExistence type="predicted"/>
<evidence type="ECO:0000313" key="3">
    <source>
        <dbReference type="Proteomes" id="UP000076874"/>
    </source>
</evidence>
<dbReference type="AlphaFoldDB" id="A0A162J8A9"/>
<feature type="region of interest" description="Disordered" evidence="1">
    <location>
        <begin position="56"/>
        <end position="97"/>
    </location>
</feature>
<sequence>MDNSGCFLNTTNTSRVLGCVDPDPAVARRIFCSCWGCNGDQLVNFMPTLHCNSTSGNATWSNSSSSSSSSKGSVAAKPHGTNGHPRMPVPVLPPHHE</sequence>